<organism evidence="2 3">
    <name type="scientific">Dendrosporobacter quercicolus</name>
    <dbReference type="NCBI Taxonomy" id="146817"/>
    <lineage>
        <taxon>Bacteria</taxon>
        <taxon>Bacillati</taxon>
        <taxon>Bacillota</taxon>
        <taxon>Negativicutes</taxon>
        <taxon>Selenomonadales</taxon>
        <taxon>Sporomusaceae</taxon>
        <taxon>Dendrosporobacter</taxon>
    </lineage>
</organism>
<dbReference type="STRING" id="146817.SAMN04488502_102252"/>
<reference evidence="2 3" key="1">
    <citation type="submission" date="2016-10" db="EMBL/GenBank/DDBJ databases">
        <authorList>
            <person name="de Groot N.N."/>
        </authorList>
    </citation>
    <scope>NUCLEOTIDE SEQUENCE [LARGE SCALE GENOMIC DNA]</scope>
    <source>
        <strain evidence="2 3">DSM 1736</strain>
    </source>
</reference>
<protein>
    <recommendedName>
        <fullName evidence="1">HipA-like kinase domain-containing protein</fullName>
    </recommendedName>
</protein>
<dbReference type="Pfam" id="PF20613">
    <property type="entry name" value="HipA_2"/>
    <property type="match status" value="1"/>
</dbReference>
<dbReference type="InterPro" id="IPR046748">
    <property type="entry name" value="HipA_2"/>
</dbReference>
<evidence type="ECO:0000313" key="3">
    <source>
        <dbReference type="Proteomes" id="UP000214880"/>
    </source>
</evidence>
<keyword evidence="3" id="KW-1185">Reference proteome</keyword>
<evidence type="ECO:0000259" key="1">
    <source>
        <dbReference type="Pfam" id="PF20613"/>
    </source>
</evidence>
<accession>A0A1G9QPC0</accession>
<evidence type="ECO:0000313" key="2">
    <source>
        <dbReference type="EMBL" id="SDM12849.1"/>
    </source>
</evidence>
<sequence>MLIAVEYLGTIGVGVTSPRLFRANDGNVYVVKLQNNRLGQKVLVNELLACQFAGLLDLCFPEGGIICLEKPFIEKNKRLKAARVQAGCHFASRYLSSVEYVDRRNLGRAVNKAQMAGIMLFDHIFHNVDRTWNRKNLLLRRESNAYRLYAIDNSHLFRRGRWTVESLTKLAGRIRVNKRRTFGWLLKHYLSKADFDFYISRVKAITDHQLCCLVARIPQEWLPERREREALTDYLIKRRDMIDRIAAPLLQLIPDVDRAAKIDQNK</sequence>
<dbReference type="AlphaFoldDB" id="A0A1G9QPC0"/>
<gene>
    <name evidence="2" type="ORF">SAMN04488502_102252</name>
</gene>
<name>A0A1G9QPC0_9FIRM</name>
<feature type="domain" description="HipA-like kinase" evidence="1">
    <location>
        <begin position="9"/>
        <end position="235"/>
    </location>
</feature>
<proteinExistence type="predicted"/>
<dbReference type="RefSeq" id="WP_092070623.1">
    <property type="nucleotide sequence ID" value="NZ_FNHB01000002.1"/>
</dbReference>
<dbReference type="EMBL" id="FNHB01000002">
    <property type="protein sequence ID" value="SDM12849.1"/>
    <property type="molecule type" value="Genomic_DNA"/>
</dbReference>
<dbReference type="Proteomes" id="UP000214880">
    <property type="component" value="Unassembled WGS sequence"/>
</dbReference>
<dbReference type="OrthoDB" id="1676460at2"/>